<evidence type="ECO:0000259" key="7">
    <source>
        <dbReference type="Pfam" id="PF04542"/>
    </source>
</evidence>
<name>A0A9D2HWT0_9BACE</name>
<dbReference type="PANTHER" id="PTHR43133:SF45">
    <property type="entry name" value="RNA POLYMERASE ECF-TYPE SIGMA FACTOR"/>
    <property type="match status" value="1"/>
</dbReference>
<proteinExistence type="inferred from homology"/>
<dbReference type="EMBL" id="DWZI01000028">
    <property type="protein sequence ID" value="HJA85553.1"/>
    <property type="molecule type" value="Genomic_DNA"/>
</dbReference>
<dbReference type="Proteomes" id="UP000823862">
    <property type="component" value="Unassembled WGS sequence"/>
</dbReference>
<dbReference type="GO" id="GO:0016987">
    <property type="term" value="F:sigma factor activity"/>
    <property type="evidence" value="ECO:0007669"/>
    <property type="project" value="UniProtKB-KW"/>
</dbReference>
<dbReference type="InterPro" id="IPR036388">
    <property type="entry name" value="WH-like_DNA-bd_sf"/>
</dbReference>
<dbReference type="PANTHER" id="PTHR43133">
    <property type="entry name" value="RNA POLYMERASE ECF-TYPE SIGMA FACTO"/>
    <property type="match status" value="1"/>
</dbReference>
<feature type="domain" description="RNA polymerase sigma-70 region 2" evidence="7">
    <location>
        <begin position="25"/>
        <end position="89"/>
    </location>
</feature>
<accession>A0A9D2HWT0</accession>
<dbReference type="Pfam" id="PF04542">
    <property type="entry name" value="Sigma70_r2"/>
    <property type="match status" value="1"/>
</dbReference>
<dbReference type="InterPro" id="IPR039425">
    <property type="entry name" value="RNA_pol_sigma-70-like"/>
</dbReference>
<keyword evidence="5 6" id="KW-0804">Transcription</keyword>
<evidence type="ECO:0000256" key="1">
    <source>
        <dbReference type="ARBA" id="ARBA00010641"/>
    </source>
</evidence>
<dbReference type="SUPFAM" id="SSF88946">
    <property type="entry name" value="Sigma2 domain of RNA polymerase sigma factors"/>
    <property type="match status" value="1"/>
</dbReference>
<dbReference type="InterPro" id="IPR013324">
    <property type="entry name" value="RNA_pol_sigma_r3/r4-like"/>
</dbReference>
<dbReference type="InterPro" id="IPR013325">
    <property type="entry name" value="RNA_pol_sigma_r2"/>
</dbReference>
<dbReference type="GO" id="GO:0003677">
    <property type="term" value="F:DNA binding"/>
    <property type="evidence" value="ECO:0007669"/>
    <property type="project" value="UniProtKB-KW"/>
</dbReference>
<dbReference type="Gene3D" id="1.10.10.10">
    <property type="entry name" value="Winged helix-like DNA-binding domain superfamily/Winged helix DNA-binding domain"/>
    <property type="match status" value="1"/>
</dbReference>
<dbReference type="CDD" id="cd06171">
    <property type="entry name" value="Sigma70_r4"/>
    <property type="match status" value="1"/>
</dbReference>
<reference evidence="9" key="2">
    <citation type="submission" date="2021-04" db="EMBL/GenBank/DDBJ databases">
        <authorList>
            <person name="Gilroy R."/>
        </authorList>
    </citation>
    <scope>NUCLEOTIDE SEQUENCE</scope>
    <source>
        <strain evidence="9">ChiHjej12B11-9795</strain>
    </source>
</reference>
<dbReference type="Pfam" id="PF08281">
    <property type="entry name" value="Sigma70_r4_2"/>
    <property type="match status" value="1"/>
</dbReference>
<evidence type="ECO:0000313" key="10">
    <source>
        <dbReference type="Proteomes" id="UP000823862"/>
    </source>
</evidence>
<gene>
    <name evidence="9" type="ORF">H9950_05075</name>
</gene>
<evidence type="ECO:0000256" key="2">
    <source>
        <dbReference type="ARBA" id="ARBA00023015"/>
    </source>
</evidence>
<comment type="caution">
    <text evidence="9">The sequence shown here is derived from an EMBL/GenBank/DDBJ whole genome shotgun (WGS) entry which is preliminary data.</text>
</comment>
<evidence type="ECO:0000256" key="6">
    <source>
        <dbReference type="RuleBase" id="RU000716"/>
    </source>
</evidence>
<dbReference type="SUPFAM" id="SSF88659">
    <property type="entry name" value="Sigma3 and sigma4 domains of RNA polymerase sigma factors"/>
    <property type="match status" value="1"/>
</dbReference>
<protein>
    <recommendedName>
        <fullName evidence="6">RNA polymerase sigma factor</fullName>
    </recommendedName>
</protein>
<comment type="similarity">
    <text evidence="1 6">Belongs to the sigma-70 factor family. ECF subfamily.</text>
</comment>
<evidence type="ECO:0000259" key="8">
    <source>
        <dbReference type="Pfam" id="PF08281"/>
    </source>
</evidence>
<organism evidence="9 10">
    <name type="scientific">Candidatus Bacteroides avicola</name>
    <dbReference type="NCBI Taxonomy" id="2838468"/>
    <lineage>
        <taxon>Bacteria</taxon>
        <taxon>Pseudomonadati</taxon>
        <taxon>Bacteroidota</taxon>
        <taxon>Bacteroidia</taxon>
        <taxon>Bacteroidales</taxon>
        <taxon>Bacteroidaceae</taxon>
        <taxon>Bacteroides</taxon>
    </lineage>
</organism>
<evidence type="ECO:0000256" key="5">
    <source>
        <dbReference type="ARBA" id="ARBA00023163"/>
    </source>
</evidence>
<dbReference type="NCBIfam" id="TIGR02937">
    <property type="entry name" value="sigma70-ECF"/>
    <property type="match status" value="1"/>
</dbReference>
<reference evidence="9" key="1">
    <citation type="journal article" date="2021" name="PeerJ">
        <title>Extensive microbial diversity within the chicken gut microbiome revealed by metagenomics and culture.</title>
        <authorList>
            <person name="Gilroy R."/>
            <person name="Ravi A."/>
            <person name="Getino M."/>
            <person name="Pursley I."/>
            <person name="Horton D.L."/>
            <person name="Alikhan N.F."/>
            <person name="Baker D."/>
            <person name="Gharbi K."/>
            <person name="Hall N."/>
            <person name="Watson M."/>
            <person name="Adriaenssens E.M."/>
            <person name="Foster-Nyarko E."/>
            <person name="Jarju S."/>
            <person name="Secka A."/>
            <person name="Antonio M."/>
            <person name="Oren A."/>
            <person name="Chaudhuri R.R."/>
            <person name="La Ragione R."/>
            <person name="Hildebrand F."/>
            <person name="Pallen M.J."/>
        </authorList>
    </citation>
    <scope>NUCLEOTIDE SEQUENCE</scope>
    <source>
        <strain evidence="9">ChiHjej12B11-9795</strain>
    </source>
</reference>
<dbReference type="PROSITE" id="PS01063">
    <property type="entry name" value="SIGMA70_ECF"/>
    <property type="match status" value="1"/>
</dbReference>
<evidence type="ECO:0000256" key="3">
    <source>
        <dbReference type="ARBA" id="ARBA00023082"/>
    </source>
</evidence>
<keyword evidence="2 6" id="KW-0805">Transcription regulation</keyword>
<dbReference type="InterPro" id="IPR007627">
    <property type="entry name" value="RNA_pol_sigma70_r2"/>
</dbReference>
<dbReference type="GO" id="GO:0006352">
    <property type="term" value="P:DNA-templated transcription initiation"/>
    <property type="evidence" value="ECO:0007669"/>
    <property type="project" value="InterPro"/>
</dbReference>
<sequence>MDRNEAHIILRILNGETALFGYFLQKYGEQVFHLILRIVGNREDAEELTQDVFLKAFGQLSGFRGKSSFSTWLYAIAYHTAVSHVRKQNFATSVMDEQELSALSDKVVDEALDEENEERIALLRHAIGQLEAEEQAIVTLFYEEEKSLHDLARITGLTESNLKVKLHRIRKKLYLLMKKEEEKL</sequence>
<dbReference type="AlphaFoldDB" id="A0A9D2HWT0"/>
<dbReference type="InterPro" id="IPR014284">
    <property type="entry name" value="RNA_pol_sigma-70_dom"/>
</dbReference>
<evidence type="ECO:0000256" key="4">
    <source>
        <dbReference type="ARBA" id="ARBA00023125"/>
    </source>
</evidence>
<evidence type="ECO:0000313" key="9">
    <source>
        <dbReference type="EMBL" id="HJA85553.1"/>
    </source>
</evidence>
<dbReference type="Gene3D" id="1.10.1740.10">
    <property type="match status" value="1"/>
</dbReference>
<keyword evidence="4 6" id="KW-0238">DNA-binding</keyword>
<feature type="domain" description="RNA polymerase sigma factor 70 region 4 type 2" evidence="8">
    <location>
        <begin position="122"/>
        <end position="173"/>
    </location>
</feature>
<keyword evidence="3 6" id="KW-0731">Sigma factor</keyword>
<dbReference type="InterPro" id="IPR000838">
    <property type="entry name" value="RNA_pol_sigma70_ECF_CS"/>
</dbReference>
<dbReference type="InterPro" id="IPR013249">
    <property type="entry name" value="RNA_pol_sigma70_r4_t2"/>
</dbReference>